<gene>
    <name evidence="2" type="ORF">B0H50_1137</name>
</gene>
<feature type="chain" id="PRO_5047309241" description="DUF1566 domain-containing protein" evidence="1">
    <location>
        <begin position="19"/>
        <end position="199"/>
    </location>
</feature>
<feature type="signal peptide" evidence="1">
    <location>
        <begin position="1"/>
        <end position="18"/>
    </location>
</feature>
<comment type="caution">
    <text evidence="2">The sequence shown here is derived from an EMBL/GenBank/DDBJ whole genome shotgun (WGS) entry which is preliminary data.</text>
</comment>
<reference evidence="2 3" key="1">
    <citation type="submission" date="2018-05" db="EMBL/GenBank/DDBJ databases">
        <title>Animal gut microbial communities from fecal samples from Wisconsin, USA.</title>
        <authorList>
            <person name="Neumann A."/>
        </authorList>
    </citation>
    <scope>NUCLEOTIDE SEQUENCE [LARGE SCALE GENOMIC DNA]</scope>
    <source>
        <strain evidence="2 3">UWS4</strain>
    </source>
</reference>
<sequence>MKKLIILFALILSAVSFAAPPSNIQAVDLGLPSGTKWANMNVGAKKPADYGDYFAWGEVKPKKTYTEDNCQTCGRELDDIAGNAKYDAATANWGGKWKMPTIAQMRELKDKCTWVLIKLKNSKGVLVKVTGPNENSIFLPAAGDRDDSDLWGAGSFGFYWSSTPYENFSDGAYDLDFGSDGQHVSRRRYNGLSVRPVLE</sequence>
<dbReference type="RefSeq" id="WP_106200023.1">
    <property type="nucleotide sequence ID" value="NZ_QGHD01000013.1"/>
</dbReference>
<evidence type="ECO:0000313" key="2">
    <source>
        <dbReference type="EMBL" id="PWK99160.1"/>
    </source>
</evidence>
<keyword evidence="3" id="KW-1185">Reference proteome</keyword>
<name>A0ABX5LK71_9BACT</name>
<evidence type="ECO:0008006" key="4">
    <source>
        <dbReference type="Google" id="ProtNLM"/>
    </source>
</evidence>
<dbReference type="Proteomes" id="UP000245523">
    <property type="component" value="Unassembled WGS sequence"/>
</dbReference>
<accession>A0ABX5LK71</accession>
<proteinExistence type="predicted"/>
<organism evidence="2 3">
    <name type="scientific">Hallerella porci</name>
    <dbReference type="NCBI Taxonomy" id="1945871"/>
    <lineage>
        <taxon>Bacteria</taxon>
        <taxon>Pseudomonadati</taxon>
        <taxon>Fibrobacterota</taxon>
        <taxon>Fibrobacteria</taxon>
        <taxon>Fibrobacterales</taxon>
        <taxon>Fibrobacteraceae</taxon>
        <taxon>Hallerella</taxon>
    </lineage>
</organism>
<keyword evidence="1" id="KW-0732">Signal</keyword>
<dbReference type="EMBL" id="QGHD01000013">
    <property type="protein sequence ID" value="PWK99160.1"/>
    <property type="molecule type" value="Genomic_DNA"/>
</dbReference>
<evidence type="ECO:0000313" key="3">
    <source>
        <dbReference type="Proteomes" id="UP000245523"/>
    </source>
</evidence>
<evidence type="ECO:0000256" key="1">
    <source>
        <dbReference type="SAM" id="SignalP"/>
    </source>
</evidence>
<protein>
    <recommendedName>
        <fullName evidence="4">DUF1566 domain-containing protein</fullName>
    </recommendedName>
</protein>